<name>A0ABT7FUP5_9CORY</name>
<feature type="compositionally biased region" description="Basic and acidic residues" evidence="1">
    <location>
        <begin position="123"/>
        <end position="133"/>
    </location>
</feature>
<evidence type="ECO:0000313" key="2">
    <source>
        <dbReference type="EMBL" id="MDK4289645.1"/>
    </source>
</evidence>
<feature type="compositionally biased region" description="Basic and acidic residues" evidence="1">
    <location>
        <begin position="54"/>
        <end position="76"/>
    </location>
</feature>
<protein>
    <recommendedName>
        <fullName evidence="4">Secreted protein</fullName>
    </recommendedName>
</protein>
<feature type="region of interest" description="Disordered" evidence="1">
    <location>
        <begin position="27"/>
        <end position="133"/>
    </location>
</feature>
<evidence type="ECO:0008006" key="4">
    <source>
        <dbReference type="Google" id="ProtNLM"/>
    </source>
</evidence>
<proteinExistence type="predicted"/>
<dbReference type="Proteomes" id="UP001239759">
    <property type="component" value="Unassembled WGS sequence"/>
</dbReference>
<comment type="caution">
    <text evidence="2">The sequence shown here is derived from an EMBL/GenBank/DDBJ whole genome shotgun (WGS) entry which is preliminary data.</text>
</comment>
<dbReference type="RefSeq" id="WP_064834675.1">
    <property type="nucleotide sequence ID" value="NZ_JAQPSQ010000004.1"/>
</dbReference>
<accession>A0ABT7FUP5</accession>
<evidence type="ECO:0000313" key="3">
    <source>
        <dbReference type="Proteomes" id="UP001239759"/>
    </source>
</evidence>
<feature type="compositionally biased region" description="Basic and acidic residues" evidence="1">
    <location>
        <begin position="33"/>
        <end position="43"/>
    </location>
</feature>
<reference evidence="2 3" key="1">
    <citation type="submission" date="2023-05" db="EMBL/GenBank/DDBJ databases">
        <title>Metabolic capabilities are highly conserved among human nasal-associated Corynebacterium species in pangenomic analyses.</title>
        <authorList>
            <person name="Tran T.H."/>
            <person name="Roberts A.Q."/>
            <person name="Escapa I.F."/>
            <person name="Gao W."/>
            <person name="Conlan S."/>
            <person name="Kong H."/>
            <person name="Segre J.A."/>
            <person name="Kelly M.S."/>
            <person name="Lemon K.P."/>
        </authorList>
    </citation>
    <scope>NUCLEOTIDE SEQUENCE [LARGE SCALE GENOMIC DNA]</scope>
    <source>
        <strain evidence="2 3">KPL3772</strain>
    </source>
</reference>
<keyword evidence="3" id="KW-1185">Reference proteome</keyword>
<organism evidence="2 3">
    <name type="scientific">Corynebacterium pseudodiphtheriticum</name>
    <dbReference type="NCBI Taxonomy" id="37637"/>
    <lineage>
        <taxon>Bacteria</taxon>
        <taxon>Bacillati</taxon>
        <taxon>Actinomycetota</taxon>
        <taxon>Actinomycetes</taxon>
        <taxon>Mycobacteriales</taxon>
        <taxon>Corynebacteriaceae</taxon>
        <taxon>Corynebacterium</taxon>
    </lineage>
</organism>
<evidence type="ECO:0000256" key="1">
    <source>
        <dbReference type="SAM" id="MobiDB-lite"/>
    </source>
</evidence>
<feature type="compositionally biased region" description="Polar residues" evidence="1">
    <location>
        <begin position="88"/>
        <end position="120"/>
    </location>
</feature>
<sequence>MGKLILLALIILAAVLVWKAFGPASWNQNRQMKTAERPAIKGPDDDEEFLWNIEKNRFKERRRQEQERQQRHEHQQRQPRSQGEAKGASQTNDAPDTNLPGDTTPSGDATGSDPTNDSRYPNNKKDDAKPDDQ</sequence>
<gene>
    <name evidence="2" type="ORF">QPX23_02710</name>
</gene>
<dbReference type="EMBL" id="JASNUQ010000003">
    <property type="protein sequence ID" value="MDK4289645.1"/>
    <property type="molecule type" value="Genomic_DNA"/>
</dbReference>